<dbReference type="Proteomes" id="UP001601058">
    <property type="component" value="Unassembled WGS sequence"/>
</dbReference>
<dbReference type="SUPFAM" id="SSF53474">
    <property type="entry name" value="alpha/beta-Hydrolases"/>
    <property type="match status" value="1"/>
</dbReference>
<dbReference type="PANTHER" id="PTHR42776:SF27">
    <property type="entry name" value="DIPEPTIDYL PEPTIDASE FAMILY MEMBER 6"/>
    <property type="match status" value="1"/>
</dbReference>
<dbReference type="RefSeq" id="WP_389216419.1">
    <property type="nucleotide sequence ID" value="NZ_JBIACJ010000002.1"/>
</dbReference>
<dbReference type="InterPro" id="IPR011042">
    <property type="entry name" value="6-blade_b-propeller_TolB-like"/>
</dbReference>
<proteinExistence type="predicted"/>
<keyword evidence="2" id="KW-0645">Protease</keyword>
<dbReference type="InterPro" id="IPR029058">
    <property type="entry name" value="AB_hydrolase_fold"/>
</dbReference>
<evidence type="ECO:0000313" key="4">
    <source>
        <dbReference type="EMBL" id="MFE8695755.1"/>
    </source>
</evidence>
<keyword evidence="1" id="KW-0378">Hydrolase</keyword>
<organism evidence="4 5">
    <name type="scientific">Cytobacillus mangrovibacter</name>
    <dbReference type="NCBI Taxonomy" id="3299024"/>
    <lineage>
        <taxon>Bacteria</taxon>
        <taxon>Bacillati</taxon>
        <taxon>Bacillota</taxon>
        <taxon>Bacilli</taxon>
        <taxon>Bacillales</taxon>
        <taxon>Bacillaceae</taxon>
        <taxon>Cytobacillus</taxon>
    </lineage>
</organism>
<dbReference type="EMBL" id="JBIACJ010000002">
    <property type="protein sequence ID" value="MFE8695755.1"/>
    <property type="molecule type" value="Genomic_DNA"/>
</dbReference>
<dbReference type="Gene3D" id="3.40.50.1820">
    <property type="entry name" value="alpha/beta hydrolase"/>
    <property type="match status" value="1"/>
</dbReference>
<dbReference type="Pfam" id="PF07676">
    <property type="entry name" value="PD40"/>
    <property type="match status" value="3"/>
</dbReference>
<name>A0ABW6JV56_9BACI</name>
<evidence type="ECO:0000259" key="3">
    <source>
        <dbReference type="Pfam" id="PF00326"/>
    </source>
</evidence>
<keyword evidence="5" id="KW-1185">Reference proteome</keyword>
<evidence type="ECO:0000256" key="1">
    <source>
        <dbReference type="ARBA" id="ARBA00022801"/>
    </source>
</evidence>
<dbReference type="Pfam" id="PF00326">
    <property type="entry name" value="Peptidase_S9"/>
    <property type="match status" value="1"/>
</dbReference>
<feature type="domain" description="Peptidase S9 prolyl oligopeptidase catalytic" evidence="3">
    <location>
        <begin position="482"/>
        <end position="689"/>
    </location>
</feature>
<dbReference type="InterPro" id="IPR011659">
    <property type="entry name" value="WD40"/>
</dbReference>
<evidence type="ECO:0000256" key="2">
    <source>
        <dbReference type="ARBA" id="ARBA00022825"/>
    </source>
</evidence>
<gene>
    <name evidence="4" type="ORF">ACFYKT_05185</name>
</gene>
<accession>A0ABW6JV56</accession>
<dbReference type="SUPFAM" id="SSF69304">
    <property type="entry name" value="Tricorn protease N-terminal domain"/>
    <property type="match status" value="1"/>
</dbReference>
<comment type="caution">
    <text evidence="4">The sequence shown here is derived from an EMBL/GenBank/DDBJ whole genome shotgun (WGS) entry which is preliminary data.</text>
</comment>
<evidence type="ECO:0000313" key="5">
    <source>
        <dbReference type="Proteomes" id="UP001601058"/>
    </source>
</evidence>
<reference evidence="4 5" key="1">
    <citation type="submission" date="2024-08" db="EMBL/GenBank/DDBJ databases">
        <title>Two novel Cytobacillus novel species.</title>
        <authorList>
            <person name="Liu G."/>
        </authorList>
    </citation>
    <scope>NUCLEOTIDE SEQUENCE [LARGE SCALE GENOMIC DNA]</scope>
    <source>
        <strain evidence="4 5">FJAT-53684</strain>
    </source>
</reference>
<keyword evidence="2" id="KW-0720">Serine protease</keyword>
<protein>
    <submittedName>
        <fullName evidence="4">S9 family peptidase</fullName>
    </submittedName>
</protein>
<sequence>MSLRATVPEDIYKFEWPSNPTISPDGQHVVYERTIAHDKENIYETHLYLSDVQGKSRRVLTTTGTCNINPVWSPDGETIAFISNRAFGMQVWLLSLNGGEAKCLTRFRQGISSIIWSPDGNTIFGLVPVEGNSKPETFPENMTLNEAKSEMEQESKSWQDGHKRYNHLYYKNDGIGFQKSHKRQMVSIDINTGMITQLTKGTNDVYEPVVSPDGKYIAFSSTREDENFLFGGQIYRVPVSGGEVELLYSHTKASSPSYSPDGKWLAFLGIHEEQRQLFVMPADGGNERCLSKQYPDTLVDMSFTDMRYLRYSLRPQWSKNSSFVYCLGTREGRNEIVRFLIDENDDRAVIIIGGDRAIFHYSYDGDQTVAIAYSTVNHPGKVAAIRMDETSTVDCKYRHPEEAFPQIRVPLFPETEFRLDDCNDQLLSELIVVEPEVFSYRSEDDWQIQGFLLKPANFDPEKKYPVLLDIHGGPHSAYGFTYFHQMQLFAAQGFAVIYTNPRGSSGFGEEFANAVHGDYGGKDMKDILNGLEEAIQLNQFLDGNRVAVNGISYGGFMVNWLITHTDRFFAAVSEGCISNWISMYGTSDIAPYFVDQEFLGNTDVETLWKFSPLAYVDNVNTPLLLLHNESDLRCPMEQAEQFYSHIKRRGGEVELVRIPHSSHGLLQYGKPELRIARLNVMLDYVNGQLEKISERQPKLLSN</sequence>
<dbReference type="PANTHER" id="PTHR42776">
    <property type="entry name" value="SERINE PEPTIDASE S9 FAMILY MEMBER"/>
    <property type="match status" value="1"/>
</dbReference>
<dbReference type="InterPro" id="IPR001375">
    <property type="entry name" value="Peptidase_S9_cat"/>
</dbReference>
<dbReference type="Gene3D" id="2.120.10.30">
    <property type="entry name" value="TolB, C-terminal domain"/>
    <property type="match status" value="2"/>
</dbReference>